<dbReference type="AlphaFoldDB" id="Z9JJ86"/>
<comment type="caution">
    <text evidence="1">The sequence shown here is derived from an EMBL/GenBank/DDBJ whole genome shotgun (WGS) entry which is preliminary data.</text>
</comment>
<evidence type="ECO:0000313" key="2">
    <source>
        <dbReference type="EMBL" id="MCD8473578.1"/>
    </source>
</evidence>
<dbReference type="RefSeq" id="WP_038271405.1">
    <property type="nucleotide sequence ID" value="NZ_CP053627.1"/>
</dbReference>
<accession>Z9JJ86</accession>
<dbReference type="OrthoDB" id="5959054at2"/>
<proteinExistence type="predicted"/>
<dbReference type="KEGG" id="xtw:AB672_04150"/>
<reference evidence="2" key="2">
    <citation type="submission" date="2021-11" db="EMBL/GenBank/DDBJ databases">
        <title>Genome sequence of Xylella taiwanensis PLS432.</title>
        <authorList>
            <person name="Weng L.-W."/>
            <person name="Su C.-C."/>
            <person name="Tsai C.-W."/>
            <person name="Kuo C.-H."/>
        </authorList>
    </citation>
    <scope>NUCLEOTIDE SEQUENCE</scope>
    <source>
        <strain evidence="2">PLS432</strain>
    </source>
</reference>
<gene>
    <name evidence="1" type="ORF">AF72_08180</name>
    <name evidence="2" type="ORF">LPH55_08945</name>
</gene>
<dbReference type="Proteomes" id="UP001430701">
    <property type="component" value="Unassembled WGS sequence"/>
</dbReference>
<sequence length="229" mass="25896">MSRSSALDSFLDKWLDRWPEWSVAELFIPEPQRRLVMAWFTLLQEFEDVMNVAGDPLPADAKLAWWQQELIDWAAQRSRHPLGRLLEPVRAPWAVLADALPAVQVARRRPDSFEQALLPLQPLVEAVAAVEAVAFARIEGTDRRALALQWLDARHRAIGAAAAPAGVSIAAWRAQLLAAWPVKPTLVRPHRIWSRLMRLRLHRQVLGQHGNPSPLQQLWHSWRAASGGD</sequence>
<protein>
    <submittedName>
        <fullName evidence="1">Phytoene synthase</fullName>
    </submittedName>
    <submittedName>
        <fullName evidence="2">Phytoene/squalene synthase family protein</fullName>
    </submittedName>
</protein>
<name>Z9JJ86_9GAMM</name>
<dbReference type="EMBL" id="JDSQ01000012">
    <property type="protein sequence ID" value="EWS77901.1"/>
    <property type="molecule type" value="Genomic_DNA"/>
</dbReference>
<dbReference type="GeneID" id="68900471"/>
<organism evidence="1 3">
    <name type="scientific">Xylella taiwanensis</name>
    <dbReference type="NCBI Taxonomy" id="1444770"/>
    <lineage>
        <taxon>Bacteria</taxon>
        <taxon>Pseudomonadati</taxon>
        <taxon>Pseudomonadota</taxon>
        <taxon>Gammaproteobacteria</taxon>
        <taxon>Lysobacterales</taxon>
        <taxon>Lysobacteraceae</taxon>
        <taxon>Xylella</taxon>
    </lineage>
</organism>
<dbReference type="Proteomes" id="UP000020406">
    <property type="component" value="Unassembled WGS sequence"/>
</dbReference>
<evidence type="ECO:0000313" key="1">
    <source>
        <dbReference type="EMBL" id="EWS77901.1"/>
    </source>
</evidence>
<dbReference type="EMBL" id="JAJPPU010000002">
    <property type="protein sequence ID" value="MCD8473578.1"/>
    <property type="molecule type" value="Genomic_DNA"/>
</dbReference>
<evidence type="ECO:0000313" key="3">
    <source>
        <dbReference type="Proteomes" id="UP000020406"/>
    </source>
</evidence>
<dbReference type="eggNOG" id="COG1562">
    <property type="taxonomic scope" value="Bacteria"/>
</dbReference>
<dbReference type="PATRIC" id="fig|1444770.3.peg.1935"/>
<reference evidence="1 3" key="1">
    <citation type="journal article" date="2014" name="Genome Announc.">
        <title>Draft Genome Sequence of Xylella fastidiosa Pear Leaf Scorch Strain in Taiwan.</title>
        <authorList>
            <person name="Su C.C."/>
            <person name="Deng W.L."/>
            <person name="Jan F.J."/>
            <person name="Chang C.J."/>
            <person name="Huang H."/>
            <person name="Chen J."/>
        </authorList>
    </citation>
    <scope>NUCLEOTIDE SEQUENCE [LARGE SCALE GENOMIC DNA]</scope>
    <source>
        <strain evidence="1 3">PLS229</strain>
    </source>
</reference>
<dbReference type="STRING" id="1444770.AF72_08180"/>
<evidence type="ECO:0000313" key="4">
    <source>
        <dbReference type="Proteomes" id="UP001430701"/>
    </source>
</evidence>
<keyword evidence="4" id="KW-1185">Reference proteome</keyword>